<feature type="domain" description="Carrier" evidence="6">
    <location>
        <begin position="768"/>
        <end position="842"/>
    </location>
</feature>
<dbReference type="SUPFAM" id="SSF47336">
    <property type="entry name" value="ACP-like"/>
    <property type="match status" value="1"/>
</dbReference>
<dbReference type="PROSITE" id="PS50075">
    <property type="entry name" value="CARRIER"/>
    <property type="match status" value="1"/>
</dbReference>
<dbReference type="GO" id="GO:0043041">
    <property type="term" value="P:amino acid activation for nonribosomal peptide biosynthetic process"/>
    <property type="evidence" value="ECO:0007669"/>
    <property type="project" value="UniProtKB-ARBA"/>
</dbReference>
<dbReference type="Pfam" id="PF13193">
    <property type="entry name" value="AMP-binding_C"/>
    <property type="match status" value="1"/>
</dbReference>
<name>A0A941DWX9_9BACI</name>
<keyword evidence="3" id="KW-0596">Phosphopantetheine</keyword>
<dbReference type="FunFam" id="1.10.1200.10:FF:000005">
    <property type="entry name" value="Nonribosomal peptide synthetase 1"/>
    <property type="match status" value="1"/>
</dbReference>
<gene>
    <name evidence="7" type="ORF">KCX74_20200</name>
</gene>
<dbReference type="PROSITE" id="PS00012">
    <property type="entry name" value="PHOSPHOPANTETHEINE"/>
    <property type="match status" value="1"/>
</dbReference>
<dbReference type="Proteomes" id="UP000675284">
    <property type="component" value="Unassembled WGS sequence"/>
</dbReference>
<comment type="cofactor">
    <cofactor evidence="1">
        <name>pantetheine 4'-phosphate</name>
        <dbReference type="ChEBI" id="CHEBI:47942"/>
    </cofactor>
</comment>
<dbReference type="Gene3D" id="2.30.38.10">
    <property type="entry name" value="Luciferase, Domain 3"/>
    <property type="match status" value="1"/>
</dbReference>
<dbReference type="EMBL" id="JAGSOT010000115">
    <property type="protein sequence ID" value="MBR7798320.1"/>
    <property type="molecule type" value="Genomic_DNA"/>
</dbReference>
<dbReference type="FunFam" id="3.30.300.30:FF:000010">
    <property type="entry name" value="Enterobactin synthetase component F"/>
    <property type="match status" value="1"/>
</dbReference>
<evidence type="ECO:0000256" key="1">
    <source>
        <dbReference type="ARBA" id="ARBA00001957"/>
    </source>
</evidence>
<dbReference type="InterPro" id="IPR045851">
    <property type="entry name" value="AMP-bd_C_sf"/>
</dbReference>
<dbReference type="GO" id="GO:0008610">
    <property type="term" value="P:lipid biosynthetic process"/>
    <property type="evidence" value="ECO:0007669"/>
    <property type="project" value="UniProtKB-ARBA"/>
</dbReference>
<dbReference type="SUPFAM" id="SSF52777">
    <property type="entry name" value="CoA-dependent acyltransferases"/>
    <property type="match status" value="3"/>
</dbReference>
<keyword evidence="8" id="KW-1185">Reference proteome</keyword>
<dbReference type="NCBIfam" id="TIGR01733">
    <property type="entry name" value="AA-adenyl-dom"/>
    <property type="match status" value="1"/>
</dbReference>
<dbReference type="InterPro" id="IPR010060">
    <property type="entry name" value="NRPS_synth"/>
</dbReference>
<evidence type="ECO:0000256" key="3">
    <source>
        <dbReference type="ARBA" id="ARBA00022450"/>
    </source>
</evidence>
<dbReference type="Pfam" id="PF00501">
    <property type="entry name" value="AMP-binding"/>
    <property type="match status" value="1"/>
</dbReference>
<accession>A0A941DWX9</accession>
<dbReference type="InterPro" id="IPR023213">
    <property type="entry name" value="CAT-like_dom_sf"/>
</dbReference>
<keyword evidence="4" id="KW-0597">Phosphoprotein</keyword>
<dbReference type="GO" id="GO:0003824">
    <property type="term" value="F:catalytic activity"/>
    <property type="evidence" value="ECO:0007669"/>
    <property type="project" value="InterPro"/>
</dbReference>
<dbReference type="InterPro" id="IPR006162">
    <property type="entry name" value="Ppantetheine_attach_site"/>
</dbReference>
<dbReference type="Gene3D" id="3.30.559.30">
    <property type="entry name" value="Nonribosomal peptide synthetase, condensation domain"/>
    <property type="match status" value="2"/>
</dbReference>
<dbReference type="GO" id="GO:0044550">
    <property type="term" value="P:secondary metabolite biosynthetic process"/>
    <property type="evidence" value="ECO:0007669"/>
    <property type="project" value="UniProtKB-ARBA"/>
</dbReference>
<dbReference type="PANTHER" id="PTHR45398:SF1">
    <property type="entry name" value="ENZYME, PUTATIVE (JCVI)-RELATED"/>
    <property type="match status" value="1"/>
</dbReference>
<dbReference type="InterPro" id="IPR001242">
    <property type="entry name" value="Condensation_dom"/>
</dbReference>
<evidence type="ECO:0000256" key="4">
    <source>
        <dbReference type="ARBA" id="ARBA00022553"/>
    </source>
</evidence>
<sequence>MLKSDDAVHVNERLERSNEYWKSLNLLDIEPGTIPHDYFSKANYQKNEHTITMDKALINKINGITNENDLLLYLVMLTGLNIQLFKYNGNEESIIGIPTYIGEVKDSKSIKNRLLPLVNCVANESSNKQLLKDTQERLFQAYDNQYADLEMLLKKMQSGISVMDITPISISMDALHGQESIDYIINSDTNQLSICINKIDSKEYSISFYYNAQLYDEKSIRLFGERYIRVLNSIANNLDQCVQDISLLSEREEYQLLYGFNHTQTHFPKDKTVPELFENQVKKNPFNIAVQYKNNSLTYQELNENANQLARFLRNNGVKAESIVAIMLPPSIELIIAILGVLKAGGAYLPIDITLPKSRKEYMLKNSNTVTIISTDHLMEEIHTTVDFMDLPKWSFDSNSKDNLEITVTPNNLAYVIYTSGTTGNPKGVMIEHNSLINYISYCQQKYLTNGAGDFPLFTSISFDLTITSIYVPLLSGNKVHVYHNDDPYAFTKIVEDKVDMMKLTPAHLSVINDLDIDHIGITAFVVGGEELSYQLADRIFQKFNGKVEIINEYGPTEATVGCIEYRYIRKSRKEKSLPIGYPIQNTSVYILDGDLKPVPIGISGDLWIAGEGVARGYLNRPDLTSKKFVKSPFRSNERMYKTGDIARWRNDGIIEFYGRKDNQVKIRGYRIEIGEIENNLISHPEINEVVVLVKEDEENQKSLVGYYVGRSQLDTQDIRDYLEELLPYYMIPSYLFQIERMPLTRNGKVDRKALRELNLHIESEYVAPQTEAEEIFVRIWSDVLGIEKIGVHDNFFELGGDSINAIRIISKLQKHHYLLDVKDIFQSSTIRKLIAKVFVHASSVNQEEVIGEAPLIPIQKMFFEHNFTDSHHWNQSVMIHRKEGFQEDIVREVLTAITKHHDALRMVYQFDPDGVKQIIRKSTEDKLFDFQVFNYRSVEDHQREIEVCSQMIQRGLDIENGPLVNVALFQTNEGDHLLFVIHHLVIDGVSWRILLEDFTEGYHQVSQEKEIAFQKKTNSFQEWGMYLEQQAQGNLLQEELDYWAKIDQADIKLLPVDFNYSEESNKLKNNNCIEILLSQEETLKLLQNTNKAYNTEVNDILLTALGLAIHDWTSENKLMINLEGHGREMLEGDINISRTIGWFTTHYPVLLEVDKEKTLDYTIKNIKETLRHIPNKGIGYGICRYLLDEKRVNGKATPQISFNYLGQFDEKIKNDVFSLSNLSGGEPISPNAENLFDIDINGSIIERQLGFTFTYNSKKYYESTMKMVAASYKSYLLQIIEHCQKQTTTELTPSDYADQSLTLEELAELTKYYHSATIQDIYPLTPMQEGMLFHSLLDEH</sequence>
<protein>
    <submittedName>
        <fullName evidence="7">Amino acid adenylation domain-containing protein</fullName>
    </submittedName>
</protein>
<dbReference type="PROSITE" id="PS00455">
    <property type="entry name" value="AMP_BINDING"/>
    <property type="match status" value="1"/>
</dbReference>
<dbReference type="Pfam" id="PF00668">
    <property type="entry name" value="Condensation"/>
    <property type="match status" value="2"/>
</dbReference>
<keyword evidence="5" id="KW-0045">Antibiotic biosynthesis</keyword>
<dbReference type="InterPro" id="IPR009081">
    <property type="entry name" value="PP-bd_ACP"/>
</dbReference>
<dbReference type="InterPro" id="IPR020845">
    <property type="entry name" value="AMP-binding_CS"/>
</dbReference>
<evidence type="ECO:0000259" key="6">
    <source>
        <dbReference type="PROSITE" id="PS50075"/>
    </source>
</evidence>
<dbReference type="InterPro" id="IPR036736">
    <property type="entry name" value="ACP-like_sf"/>
</dbReference>
<dbReference type="CDD" id="cd19534">
    <property type="entry name" value="E_NRPS"/>
    <property type="match status" value="1"/>
</dbReference>
<dbReference type="FunFam" id="3.40.50.980:FF:000001">
    <property type="entry name" value="Non-ribosomal peptide synthetase"/>
    <property type="match status" value="1"/>
</dbReference>
<proteinExistence type="inferred from homology"/>
<dbReference type="InterPro" id="IPR025110">
    <property type="entry name" value="AMP-bd_C"/>
</dbReference>
<dbReference type="GO" id="GO:0017000">
    <property type="term" value="P:antibiotic biosynthetic process"/>
    <property type="evidence" value="ECO:0007669"/>
    <property type="project" value="UniProtKB-KW"/>
</dbReference>
<dbReference type="Gene3D" id="1.10.1200.10">
    <property type="entry name" value="ACP-like"/>
    <property type="match status" value="1"/>
</dbReference>
<evidence type="ECO:0000313" key="8">
    <source>
        <dbReference type="Proteomes" id="UP000675284"/>
    </source>
</evidence>
<organism evidence="7 8">
    <name type="scientific">Virgibacillus salarius</name>
    <dbReference type="NCBI Taxonomy" id="447199"/>
    <lineage>
        <taxon>Bacteria</taxon>
        <taxon>Bacillati</taxon>
        <taxon>Bacillota</taxon>
        <taxon>Bacilli</taxon>
        <taxon>Bacillales</taxon>
        <taxon>Bacillaceae</taxon>
        <taxon>Virgibacillus</taxon>
    </lineage>
</organism>
<dbReference type="InterPro" id="IPR000873">
    <property type="entry name" value="AMP-dep_synth/lig_dom"/>
</dbReference>
<dbReference type="FunFam" id="3.40.50.12780:FF:000012">
    <property type="entry name" value="Non-ribosomal peptide synthetase"/>
    <property type="match status" value="1"/>
</dbReference>
<dbReference type="Pfam" id="PF00550">
    <property type="entry name" value="PP-binding"/>
    <property type="match status" value="1"/>
</dbReference>
<evidence type="ECO:0000256" key="2">
    <source>
        <dbReference type="ARBA" id="ARBA00006432"/>
    </source>
</evidence>
<feature type="non-terminal residue" evidence="7">
    <location>
        <position position="1341"/>
    </location>
</feature>
<reference evidence="7" key="1">
    <citation type="submission" date="2021-04" db="EMBL/GenBank/DDBJ databases">
        <title>Isolation and polyphasic classification of algal microorganism.</title>
        <authorList>
            <person name="Wang S."/>
        </authorList>
    </citation>
    <scope>NUCLEOTIDE SEQUENCE</scope>
    <source>
        <strain evidence="7">720a</strain>
    </source>
</reference>
<comment type="similarity">
    <text evidence="2">Belongs to the ATP-dependent AMP-binding enzyme family.</text>
</comment>
<evidence type="ECO:0000256" key="5">
    <source>
        <dbReference type="ARBA" id="ARBA00023194"/>
    </source>
</evidence>
<evidence type="ECO:0000313" key="7">
    <source>
        <dbReference type="EMBL" id="MBR7798320.1"/>
    </source>
</evidence>
<dbReference type="SUPFAM" id="SSF56801">
    <property type="entry name" value="Acetyl-CoA synthetase-like"/>
    <property type="match status" value="1"/>
</dbReference>
<dbReference type="Gene3D" id="3.30.300.30">
    <property type="match status" value="1"/>
</dbReference>
<dbReference type="FunFam" id="2.30.38.10:FF:000001">
    <property type="entry name" value="Non-ribosomal peptide synthetase PvdI"/>
    <property type="match status" value="1"/>
</dbReference>
<comment type="caution">
    <text evidence="7">The sequence shown here is derived from an EMBL/GenBank/DDBJ whole genome shotgun (WGS) entry which is preliminary data.</text>
</comment>
<dbReference type="NCBIfam" id="TIGR01720">
    <property type="entry name" value="NRPS-para261"/>
    <property type="match status" value="1"/>
</dbReference>
<dbReference type="RefSeq" id="WP_166531040.1">
    <property type="nucleotide sequence ID" value="NZ_JAGSOT010000115.1"/>
</dbReference>
<dbReference type="Gene3D" id="3.30.559.10">
    <property type="entry name" value="Chloramphenicol acetyltransferase-like domain"/>
    <property type="match status" value="1"/>
</dbReference>
<dbReference type="PANTHER" id="PTHR45398">
    <property type="match status" value="1"/>
</dbReference>
<dbReference type="Gene3D" id="3.40.50.980">
    <property type="match status" value="2"/>
</dbReference>
<dbReference type="InterPro" id="IPR010071">
    <property type="entry name" value="AA_adenyl_dom"/>
</dbReference>